<protein>
    <recommendedName>
        <fullName evidence="2">Nucleotide-diphospho-sugar transferase domain-containing protein</fullName>
    </recommendedName>
</protein>
<reference evidence="1" key="1">
    <citation type="submission" date="2021-01" db="EMBL/GenBank/DDBJ databases">
        <authorList>
            <person name="Corre E."/>
            <person name="Pelletier E."/>
            <person name="Niang G."/>
            <person name="Scheremetjew M."/>
            <person name="Finn R."/>
            <person name="Kale V."/>
            <person name="Holt S."/>
            <person name="Cochrane G."/>
            <person name="Meng A."/>
            <person name="Brown T."/>
            <person name="Cohen L."/>
        </authorList>
    </citation>
    <scope>NUCLEOTIDE SEQUENCE</scope>
    <source>
        <strain evidence="1">CCMP494</strain>
    </source>
</reference>
<name>A0A7S0PMJ9_MICPS</name>
<dbReference type="EMBL" id="HBEV01006144">
    <property type="protein sequence ID" value="CAD8584860.1"/>
    <property type="molecule type" value="Transcribed_RNA"/>
</dbReference>
<organism evidence="1">
    <name type="scientific">Micromonas pusilla</name>
    <name type="common">Picoplanktonic green alga</name>
    <name type="synonym">Chromulina pusilla</name>
    <dbReference type="NCBI Taxonomy" id="38833"/>
    <lineage>
        <taxon>Eukaryota</taxon>
        <taxon>Viridiplantae</taxon>
        <taxon>Chlorophyta</taxon>
        <taxon>Mamiellophyceae</taxon>
        <taxon>Mamiellales</taxon>
        <taxon>Mamiellaceae</taxon>
        <taxon>Micromonas</taxon>
    </lineage>
</organism>
<accession>A0A7S0PMJ9</accession>
<gene>
    <name evidence="1" type="ORF">MSP1404_LOCUS4710</name>
</gene>
<proteinExistence type="predicted"/>
<evidence type="ECO:0008006" key="2">
    <source>
        <dbReference type="Google" id="ProtNLM"/>
    </source>
</evidence>
<dbReference type="AlphaFoldDB" id="A0A7S0PMJ9"/>
<sequence>MRLQVRRACRCRRLLAAAFLIYVVCALGEVNSWGFQNSSNANVIASSSDISPKKWYWKSRSRTKLGNVKRRGAGVYFFAYGSDLETFKNFARQVAQAGSLFKKYSPGIPLAVATSFSYPDFDKYFDHQIRIRQDHNFAGSNYQNRSDGFSRQWLTRILYLTATPFEVTLAYDANVVSCGPLETTLRTLSRSDFDLAVASVGFRSNLPVDAQPHNFALAYRWNENTAGFLDEWFMTQVSSGVAHDDQHTLLRAVNAYQPRHLDFKFRVLNPSVAAAFVSTKASAGFFPRETRVISGKALVIHENPFQAAKICGVLNQFEVRRQVVSDGKTWYTVYDPHECALKINRSSCKYHALWNLSGEAQLVPPI</sequence>
<evidence type="ECO:0000313" key="1">
    <source>
        <dbReference type="EMBL" id="CAD8584860.1"/>
    </source>
</evidence>